<dbReference type="SUPFAM" id="SSF55729">
    <property type="entry name" value="Acyl-CoA N-acyltransferases (Nat)"/>
    <property type="match status" value="1"/>
</dbReference>
<protein>
    <submittedName>
        <fullName evidence="5">Acetyltransferase, GNAT family</fullName>
    </submittedName>
</protein>
<keyword evidence="1 5" id="KW-0808">Transferase</keyword>
<dbReference type="GO" id="GO:0008999">
    <property type="term" value="F:protein-N-terminal-alanine acetyltransferase activity"/>
    <property type="evidence" value="ECO:0007669"/>
    <property type="project" value="TreeGrafter"/>
</dbReference>
<gene>
    <name evidence="5" type="ORF">GCWU0000282_001081</name>
</gene>
<comment type="caution">
    <text evidence="5">The sequence shown here is derived from an EMBL/GenBank/DDBJ whole genome shotgun (WGS) entry which is preliminary data.</text>
</comment>
<dbReference type="STRING" id="592026.GCWU0000282_001081"/>
<dbReference type="GO" id="GO:0005737">
    <property type="term" value="C:cytoplasm"/>
    <property type="evidence" value="ECO:0007669"/>
    <property type="project" value="TreeGrafter"/>
</dbReference>
<dbReference type="PANTHER" id="PTHR43792">
    <property type="entry name" value="GNAT FAMILY, PUTATIVE (AFU_ORTHOLOGUE AFUA_3G00765)-RELATED-RELATED"/>
    <property type="match status" value="1"/>
</dbReference>
<keyword evidence="6" id="KW-1185">Reference proteome</keyword>
<feature type="domain" description="N-acetyltransferase" evidence="4">
    <location>
        <begin position="10"/>
        <end position="174"/>
    </location>
</feature>
<dbReference type="RefSeq" id="WP_023353962.1">
    <property type="nucleotide sequence ID" value="NZ_KI535367.1"/>
</dbReference>
<name>V2Y4N0_9FIRM</name>
<sequence>MMLELESTRLVLRALTQKYAPNVCEFYEKNYNRLALWEPNLSKQFLLTDAMEKFMKAGFKNTLLGNSIRYWFSFKNSPDKLIGAVNFQDIKRGAFKSCQIGYKIDKDCSGLGLTTEAVSCAISSLFANEGLHRIEALIATDNVSSIKLAEKLGFLREGISRECVNINSEWKDCYQYSLLNGELNNKVL</sequence>
<dbReference type="eggNOG" id="COG1670">
    <property type="taxonomic scope" value="Bacteria"/>
</dbReference>
<evidence type="ECO:0000256" key="2">
    <source>
        <dbReference type="ARBA" id="ARBA00023315"/>
    </source>
</evidence>
<comment type="similarity">
    <text evidence="3">Belongs to the acetyltransferase family. RimJ subfamily.</text>
</comment>
<evidence type="ECO:0000259" key="4">
    <source>
        <dbReference type="PROSITE" id="PS51186"/>
    </source>
</evidence>
<dbReference type="InterPro" id="IPR000182">
    <property type="entry name" value="GNAT_dom"/>
</dbReference>
<dbReference type="AlphaFoldDB" id="V2Y4N0"/>
<accession>V2Y4N0</accession>
<evidence type="ECO:0000313" key="5">
    <source>
        <dbReference type="EMBL" id="ESL03913.1"/>
    </source>
</evidence>
<dbReference type="InterPro" id="IPR016181">
    <property type="entry name" value="Acyl_CoA_acyltransferase"/>
</dbReference>
<evidence type="ECO:0000256" key="1">
    <source>
        <dbReference type="ARBA" id="ARBA00022679"/>
    </source>
</evidence>
<dbReference type="HOGENOM" id="CLU_013985_40_1_9"/>
<dbReference type="PANTHER" id="PTHR43792:SF8">
    <property type="entry name" value="[RIBOSOMAL PROTEIN US5]-ALANINE N-ACETYLTRANSFERASE"/>
    <property type="match status" value="1"/>
</dbReference>
<dbReference type="Proteomes" id="UP000018227">
    <property type="component" value="Unassembled WGS sequence"/>
</dbReference>
<dbReference type="PROSITE" id="PS51186">
    <property type="entry name" value="GNAT"/>
    <property type="match status" value="1"/>
</dbReference>
<dbReference type="Gene3D" id="3.40.630.30">
    <property type="match status" value="1"/>
</dbReference>
<evidence type="ECO:0000256" key="3">
    <source>
        <dbReference type="ARBA" id="ARBA00038502"/>
    </source>
</evidence>
<dbReference type="EMBL" id="ACIL03000007">
    <property type="protein sequence ID" value="ESL03913.1"/>
    <property type="molecule type" value="Genomic_DNA"/>
</dbReference>
<evidence type="ECO:0000313" key="6">
    <source>
        <dbReference type="Proteomes" id="UP000018227"/>
    </source>
</evidence>
<dbReference type="InterPro" id="IPR051531">
    <property type="entry name" value="N-acetyltransferase"/>
</dbReference>
<dbReference type="Pfam" id="PF13302">
    <property type="entry name" value="Acetyltransf_3"/>
    <property type="match status" value="1"/>
</dbReference>
<organism evidence="5 6">
    <name type="scientific">Catonella morbi ATCC 51271</name>
    <dbReference type="NCBI Taxonomy" id="592026"/>
    <lineage>
        <taxon>Bacteria</taxon>
        <taxon>Bacillati</taxon>
        <taxon>Bacillota</taxon>
        <taxon>Clostridia</taxon>
        <taxon>Lachnospirales</taxon>
        <taxon>Lachnospiraceae</taxon>
        <taxon>Catonella</taxon>
    </lineage>
</organism>
<proteinExistence type="inferred from homology"/>
<reference evidence="5 6" key="1">
    <citation type="submission" date="2013-06" db="EMBL/GenBank/DDBJ databases">
        <authorList>
            <person name="Weinstock G."/>
            <person name="Sodergren E."/>
            <person name="Clifton S."/>
            <person name="Fulton L."/>
            <person name="Fulton B."/>
            <person name="Courtney L."/>
            <person name="Fronick C."/>
            <person name="Harrison M."/>
            <person name="Strong C."/>
            <person name="Farmer C."/>
            <person name="Delahaunty K."/>
            <person name="Markovic C."/>
            <person name="Hall O."/>
            <person name="Minx P."/>
            <person name="Tomlinson C."/>
            <person name="Mitreva M."/>
            <person name="Nelson J."/>
            <person name="Hou S."/>
            <person name="Wollam A."/>
            <person name="Pepin K.H."/>
            <person name="Johnson M."/>
            <person name="Bhonagiri V."/>
            <person name="Nash W.E."/>
            <person name="Warren W."/>
            <person name="Chinwalla A."/>
            <person name="Mardis E.R."/>
            <person name="Wilson R.K."/>
        </authorList>
    </citation>
    <scope>NUCLEOTIDE SEQUENCE [LARGE SCALE GENOMIC DNA]</scope>
    <source>
        <strain evidence="5 6">ATCC 51271</strain>
    </source>
</reference>
<dbReference type="OrthoDB" id="9795206at2"/>
<keyword evidence="2" id="KW-0012">Acyltransferase</keyword>